<feature type="non-terminal residue" evidence="2">
    <location>
        <position position="167"/>
    </location>
</feature>
<protein>
    <submittedName>
        <fullName evidence="2">Ankyrin repeat protein</fullName>
    </submittedName>
</protein>
<name>A0A6A5WGV9_9PLEO</name>
<dbReference type="AlphaFoldDB" id="A0A6A5WGV9"/>
<organism evidence="2 3">
    <name type="scientific">Amniculicola lignicola CBS 123094</name>
    <dbReference type="NCBI Taxonomy" id="1392246"/>
    <lineage>
        <taxon>Eukaryota</taxon>
        <taxon>Fungi</taxon>
        <taxon>Dikarya</taxon>
        <taxon>Ascomycota</taxon>
        <taxon>Pezizomycotina</taxon>
        <taxon>Dothideomycetes</taxon>
        <taxon>Pleosporomycetidae</taxon>
        <taxon>Pleosporales</taxon>
        <taxon>Amniculicolaceae</taxon>
        <taxon>Amniculicola</taxon>
    </lineage>
</organism>
<dbReference type="PANTHER" id="PTHR10039">
    <property type="entry name" value="AMELOGENIN"/>
    <property type="match status" value="1"/>
</dbReference>
<evidence type="ECO:0000313" key="3">
    <source>
        <dbReference type="Proteomes" id="UP000799779"/>
    </source>
</evidence>
<dbReference type="InterPro" id="IPR054471">
    <property type="entry name" value="GPIID_WHD"/>
</dbReference>
<feature type="non-terminal residue" evidence="2">
    <location>
        <position position="1"/>
    </location>
</feature>
<reference evidence="2" key="1">
    <citation type="journal article" date="2020" name="Stud. Mycol.">
        <title>101 Dothideomycetes genomes: a test case for predicting lifestyles and emergence of pathogens.</title>
        <authorList>
            <person name="Haridas S."/>
            <person name="Albert R."/>
            <person name="Binder M."/>
            <person name="Bloem J."/>
            <person name="Labutti K."/>
            <person name="Salamov A."/>
            <person name="Andreopoulos B."/>
            <person name="Baker S."/>
            <person name="Barry K."/>
            <person name="Bills G."/>
            <person name="Bluhm B."/>
            <person name="Cannon C."/>
            <person name="Castanera R."/>
            <person name="Culley D."/>
            <person name="Daum C."/>
            <person name="Ezra D."/>
            <person name="Gonzalez J."/>
            <person name="Henrissat B."/>
            <person name="Kuo A."/>
            <person name="Liang C."/>
            <person name="Lipzen A."/>
            <person name="Lutzoni F."/>
            <person name="Magnuson J."/>
            <person name="Mondo S."/>
            <person name="Nolan M."/>
            <person name="Ohm R."/>
            <person name="Pangilinan J."/>
            <person name="Park H.-J."/>
            <person name="Ramirez L."/>
            <person name="Alfaro M."/>
            <person name="Sun H."/>
            <person name="Tritt A."/>
            <person name="Yoshinaga Y."/>
            <person name="Zwiers L.-H."/>
            <person name="Turgeon B."/>
            <person name="Goodwin S."/>
            <person name="Spatafora J."/>
            <person name="Crous P."/>
            <person name="Grigoriev I."/>
        </authorList>
    </citation>
    <scope>NUCLEOTIDE SEQUENCE</scope>
    <source>
        <strain evidence="2">CBS 123094</strain>
    </source>
</reference>
<accession>A0A6A5WGV9</accession>
<proteinExistence type="predicted"/>
<sequence>KTTAKGVKSTLGRLSRGSVALDKAYDGALQRIKGQLVGHHELAKKVLSWITFAKRPLTTAEICSALAVEPGEAELDPENKPDAEDLVSVCAGLVVIDPESAVIHLVHYTTQEYCERILDEWNPRAQLDITLTCLNYLCLDVFKGGASLTDRDFESRLEKNPLLDYAA</sequence>
<feature type="domain" description="GPI inositol-deacylase winged helix" evidence="1">
    <location>
        <begin position="37"/>
        <end position="114"/>
    </location>
</feature>
<gene>
    <name evidence="2" type="ORF">P154DRAFT_417491</name>
</gene>
<evidence type="ECO:0000259" key="1">
    <source>
        <dbReference type="Pfam" id="PF22939"/>
    </source>
</evidence>
<dbReference type="OrthoDB" id="195446at2759"/>
<evidence type="ECO:0000313" key="2">
    <source>
        <dbReference type="EMBL" id="KAF1996906.1"/>
    </source>
</evidence>
<dbReference type="Pfam" id="PF22939">
    <property type="entry name" value="WHD_GPIID"/>
    <property type="match status" value="1"/>
</dbReference>
<dbReference type="PANTHER" id="PTHR10039:SF15">
    <property type="entry name" value="NACHT DOMAIN-CONTAINING PROTEIN"/>
    <property type="match status" value="1"/>
</dbReference>
<dbReference type="Proteomes" id="UP000799779">
    <property type="component" value="Unassembled WGS sequence"/>
</dbReference>
<dbReference type="EMBL" id="ML977619">
    <property type="protein sequence ID" value="KAF1996906.1"/>
    <property type="molecule type" value="Genomic_DNA"/>
</dbReference>
<keyword evidence="3" id="KW-1185">Reference proteome</keyword>